<reference evidence="2" key="2">
    <citation type="submission" date="2020-09" db="EMBL/GenBank/DDBJ databases">
        <authorList>
            <person name="Sun Q."/>
            <person name="Kim S."/>
        </authorList>
    </citation>
    <scope>NUCLEOTIDE SEQUENCE</scope>
    <source>
        <strain evidence="2">KCTC 42590</strain>
    </source>
</reference>
<dbReference type="PANTHER" id="PTHR39200">
    <property type="entry name" value="HYPOTHETICAL EXPORTED PROTEIN"/>
    <property type="match status" value="1"/>
</dbReference>
<sequence>MIYTTRVPSSWKAAAIVGVLGVVGLSTGSVSGLSAPQDDQYVTQKRDLDTFDGILVKGAIEVIVTAGEDQSVEVRTRADRQENVKTYLDGSTLVIDMDNPSRKWSDFWNETDVDVTISMETLKKLDISGAVDGRIKNLKTDTFELDLRGAADLDIEGTCDSAIYDVKGAGDIDARDFECAEVDVHVKGAGSASVYARDAVDATVSGVGSISVYGNPDKVNKSVGGIGSISIK</sequence>
<dbReference type="EMBL" id="BNCI01000001">
    <property type="protein sequence ID" value="GHF10765.1"/>
    <property type="molecule type" value="Genomic_DNA"/>
</dbReference>
<dbReference type="InterPro" id="IPR021255">
    <property type="entry name" value="DUF2807"/>
</dbReference>
<proteinExistence type="predicted"/>
<dbReference type="Proteomes" id="UP000630923">
    <property type="component" value="Unassembled WGS sequence"/>
</dbReference>
<dbReference type="PANTHER" id="PTHR39200:SF1">
    <property type="entry name" value="AUTO-TRANSPORTER ADHESIN HEAD GIN DOMAIN-CONTAINING PROTEIN-RELATED"/>
    <property type="match status" value="1"/>
</dbReference>
<dbReference type="Gene3D" id="2.160.20.120">
    <property type="match status" value="1"/>
</dbReference>
<dbReference type="Pfam" id="PF10988">
    <property type="entry name" value="DUF2807"/>
    <property type="match status" value="1"/>
</dbReference>
<evidence type="ECO:0000313" key="2">
    <source>
        <dbReference type="EMBL" id="GHF10765.1"/>
    </source>
</evidence>
<keyword evidence="3" id="KW-1185">Reference proteome</keyword>
<gene>
    <name evidence="2" type="ORF">GCM10017044_00560</name>
</gene>
<protein>
    <recommendedName>
        <fullName evidence="1">Putative auto-transporter adhesin head GIN domain-containing protein</fullName>
    </recommendedName>
</protein>
<name>A0A919AID7_9PROT</name>
<feature type="domain" description="Putative auto-transporter adhesin head GIN" evidence="1">
    <location>
        <begin position="51"/>
        <end position="216"/>
    </location>
</feature>
<evidence type="ECO:0000313" key="3">
    <source>
        <dbReference type="Proteomes" id="UP000630923"/>
    </source>
</evidence>
<accession>A0A919AID7</accession>
<dbReference type="RefSeq" id="WP_191249565.1">
    <property type="nucleotide sequence ID" value="NZ_BNCI01000001.1"/>
</dbReference>
<reference evidence="2" key="1">
    <citation type="journal article" date="2014" name="Int. J. Syst. Evol. Microbiol.">
        <title>Complete genome sequence of Corynebacterium casei LMG S-19264T (=DSM 44701T), isolated from a smear-ripened cheese.</title>
        <authorList>
            <consortium name="US DOE Joint Genome Institute (JGI-PGF)"/>
            <person name="Walter F."/>
            <person name="Albersmeier A."/>
            <person name="Kalinowski J."/>
            <person name="Ruckert C."/>
        </authorList>
    </citation>
    <scope>NUCLEOTIDE SEQUENCE</scope>
    <source>
        <strain evidence="2">KCTC 42590</strain>
    </source>
</reference>
<comment type="caution">
    <text evidence="2">The sequence shown here is derived from an EMBL/GenBank/DDBJ whole genome shotgun (WGS) entry which is preliminary data.</text>
</comment>
<evidence type="ECO:0000259" key="1">
    <source>
        <dbReference type="Pfam" id="PF10988"/>
    </source>
</evidence>
<dbReference type="AlphaFoldDB" id="A0A919AID7"/>
<organism evidence="2 3">
    <name type="scientific">Kordiimonas sediminis</name>
    <dbReference type="NCBI Taxonomy" id="1735581"/>
    <lineage>
        <taxon>Bacteria</taxon>
        <taxon>Pseudomonadati</taxon>
        <taxon>Pseudomonadota</taxon>
        <taxon>Alphaproteobacteria</taxon>
        <taxon>Kordiimonadales</taxon>
        <taxon>Kordiimonadaceae</taxon>
        <taxon>Kordiimonas</taxon>
    </lineage>
</organism>